<organism evidence="8 9">
    <name type="scientific">Aquilegia coerulea</name>
    <name type="common">Rocky mountain columbine</name>
    <dbReference type="NCBI Taxonomy" id="218851"/>
    <lineage>
        <taxon>Eukaryota</taxon>
        <taxon>Viridiplantae</taxon>
        <taxon>Streptophyta</taxon>
        <taxon>Embryophyta</taxon>
        <taxon>Tracheophyta</taxon>
        <taxon>Spermatophyta</taxon>
        <taxon>Magnoliopsida</taxon>
        <taxon>Ranunculales</taxon>
        <taxon>Ranunculaceae</taxon>
        <taxon>Thalictroideae</taxon>
        <taxon>Aquilegia</taxon>
    </lineage>
</organism>
<evidence type="ECO:0000313" key="9">
    <source>
        <dbReference type="Proteomes" id="UP000230069"/>
    </source>
</evidence>
<dbReference type="InterPro" id="IPR036576">
    <property type="entry name" value="WRKY_dom_sf"/>
</dbReference>
<sequence length="335" mass="36227">KGETRNDHQFMERPPTGFILDINEPSSQCSHIDTNQHGSTSLDNCNECSHSEQVMGRSRKRPYMEDRPEHDTLGSWGKNKCPKKIEQTKSIEQVPDASLRKARVSVRARSDAPMISDGCQWRKYGQKMAKGNPCPRAYYRCTMSMGCPVRKQVQRCAEDKTILTTTYEGNHNHPLPPSATAMANTTSAAASMLLSGSTASNETLTNSAALFPHLPYSASNIATLSASAPFPTITLDLTHSPNSSQFRCGPPPSTSFPFPMHGIQMQPMCSPPKLSIQSAAQHGGQQQSMVETITAAIATDPNLAAALASAVSSIMGATPTWGSNGNQDNNSNDSR</sequence>
<keyword evidence="5" id="KW-0539">Nucleus</keyword>
<dbReference type="SUPFAM" id="SSF118290">
    <property type="entry name" value="WRKY DNA-binding domain"/>
    <property type="match status" value="1"/>
</dbReference>
<comment type="subcellular location">
    <subcellularLocation>
        <location evidence="1">Nucleus</location>
    </subcellularLocation>
</comment>
<keyword evidence="3" id="KW-0238">DNA-binding</keyword>
<dbReference type="GO" id="GO:0043565">
    <property type="term" value="F:sequence-specific DNA binding"/>
    <property type="evidence" value="ECO:0007669"/>
    <property type="project" value="InterPro"/>
</dbReference>
<dbReference type="Gene3D" id="2.20.25.80">
    <property type="entry name" value="WRKY domain"/>
    <property type="match status" value="1"/>
</dbReference>
<dbReference type="OrthoDB" id="2020995at2759"/>
<keyword evidence="4" id="KW-0804">Transcription</keyword>
<dbReference type="InParanoid" id="A0A2G5D310"/>
<name>A0A2G5D310_AQUCA</name>
<dbReference type="GO" id="GO:0003700">
    <property type="term" value="F:DNA-binding transcription factor activity"/>
    <property type="evidence" value="ECO:0007669"/>
    <property type="project" value="InterPro"/>
</dbReference>
<reference evidence="8 9" key="1">
    <citation type="submission" date="2017-09" db="EMBL/GenBank/DDBJ databases">
        <title>WGS assembly of Aquilegia coerulea Goldsmith.</title>
        <authorList>
            <person name="Hodges S."/>
            <person name="Kramer E."/>
            <person name="Nordborg M."/>
            <person name="Tomkins J."/>
            <person name="Borevitz J."/>
            <person name="Derieg N."/>
            <person name="Yan J."/>
            <person name="Mihaltcheva S."/>
            <person name="Hayes R.D."/>
            <person name="Rokhsar D."/>
        </authorList>
    </citation>
    <scope>NUCLEOTIDE SEQUENCE [LARGE SCALE GENOMIC DNA]</scope>
    <source>
        <strain evidence="9">cv. Goldsmith</strain>
    </source>
</reference>
<evidence type="ECO:0000256" key="2">
    <source>
        <dbReference type="ARBA" id="ARBA00023015"/>
    </source>
</evidence>
<feature type="compositionally biased region" description="Basic and acidic residues" evidence="6">
    <location>
        <begin position="62"/>
        <end position="72"/>
    </location>
</feature>
<evidence type="ECO:0000256" key="5">
    <source>
        <dbReference type="ARBA" id="ARBA00023242"/>
    </source>
</evidence>
<dbReference type="InterPro" id="IPR003657">
    <property type="entry name" value="WRKY_dom"/>
</dbReference>
<evidence type="ECO:0000256" key="6">
    <source>
        <dbReference type="SAM" id="MobiDB-lite"/>
    </source>
</evidence>
<dbReference type="PROSITE" id="PS50811">
    <property type="entry name" value="WRKY"/>
    <property type="match status" value="1"/>
</dbReference>
<evidence type="ECO:0000256" key="1">
    <source>
        <dbReference type="ARBA" id="ARBA00004123"/>
    </source>
</evidence>
<dbReference type="Pfam" id="PF03106">
    <property type="entry name" value="WRKY"/>
    <property type="match status" value="1"/>
</dbReference>
<dbReference type="Proteomes" id="UP000230069">
    <property type="component" value="Unassembled WGS sequence"/>
</dbReference>
<dbReference type="PANTHER" id="PTHR31429:SF59">
    <property type="entry name" value="WRKY TRANSCRIPTION FACTOR 47-RELATED"/>
    <property type="match status" value="1"/>
</dbReference>
<dbReference type="PANTHER" id="PTHR31429">
    <property type="entry name" value="WRKY TRANSCRIPTION FACTOR 36-RELATED"/>
    <property type="match status" value="1"/>
</dbReference>
<keyword evidence="2" id="KW-0805">Transcription regulation</keyword>
<feature type="region of interest" description="Disordered" evidence="6">
    <location>
        <begin position="56"/>
        <end position="80"/>
    </location>
</feature>
<feature type="non-terminal residue" evidence="8">
    <location>
        <position position="335"/>
    </location>
</feature>
<dbReference type="InterPro" id="IPR044810">
    <property type="entry name" value="WRKY_plant"/>
</dbReference>
<feature type="non-terminal residue" evidence="8">
    <location>
        <position position="1"/>
    </location>
</feature>
<dbReference type="GO" id="GO:0005634">
    <property type="term" value="C:nucleus"/>
    <property type="evidence" value="ECO:0007669"/>
    <property type="project" value="UniProtKB-SubCell"/>
</dbReference>
<evidence type="ECO:0000256" key="4">
    <source>
        <dbReference type="ARBA" id="ARBA00023163"/>
    </source>
</evidence>
<dbReference type="SMART" id="SM00774">
    <property type="entry name" value="WRKY"/>
    <property type="match status" value="1"/>
</dbReference>
<protein>
    <recommendedName>
        <fullName evidence="7">WRKY domain-containing protein</fullName>
    </recommendedName>
</protein>
<dbReference type="AlphaFoldDB" id="A0A2G5D310"/>
<feature type="domain" description="WRKY" evidence="7">
    <location>
        <begin position="110"/>
        <end position="176"/>
    </location>
</feature>
<evidence type="ECO:0000256" key="3">
    <source>
        <dbReference type="ARBA" id="ARBA00023125"/>
    </source>
</evidence>
<accession>A0A2G5D310</accession>
<dbReference type="EMBL" id="KZ305046">
    <property type="protein sequence ID" value="PIA37895.1"/>
    <property type="molecule type" value="Genomic_DNA"/>
</dbReference>
<evidence type="ECO:0000313" key="8">
    <source>
        <dbReference type="EMBL" id="PIA37895.1"/>
    </source>
</evidence>
<proteinExistence type="predicted"/>
<gene>
    <name evidence="8" type="ORF">AQUCO_02900028v1</name>
</gene>
<evidence type="ECO:0000259" key="7">
    <source>
        <dbReference type="PROSITE" id="PS50811"/>
    </source>
</evidence>
<dbReference type="FunFam" id="2.20.25.80:FF:000002">
    <property type="entry name" value="probable WRKY transcription factor 31"/>
    <property type="match status" value="1"/>
</dbReference>
<keyword evidence="9" id="KW-1185">Reference proteome</keyword>